<evidence type="ECO:0000313" key="4">
    <source>
        <dbReference type="EMBL" id="QXO84856.1"/>
    </source>
</evidence>
<dbReference type="PROSITE" id="PS50977">
    <property type="entry name" value="HTH_TETR_2"/>
    <property type="match status" value="1"/>
</dbReference>
<dbReference type="PANTHER" id="PTHR43479">
    <property type="entry name" value="ACREF/ENVCD OPERON REPRESSOR-RELATED"/>
    <property type="match status" value="1"/>
</dbReference>
<dbReference type="InterPro" id="IPR050624">
    <property type="entry name" value="HTH-type_Tx_Regulator"/>
</dbReference>
<dbReference type="Pfam" id="PF21303">
    <property type="entry name" value="TetR_C_39"/>
    <property type="match status" value="1"/>
</dbReference>
<keyword evidence="1 2" id="KW-0238">DNA-binding</keyword>
<dbReference type="SUPFAM" id="SSF46689">
    <property type="entry name" value="Homeodomain-like"/>
    <property type="match status" value="1"/>
</dbReference>
<dbReference type="GO" id="GO:0003677">
    <property type="term" value="F:DNA binding"/>
    <property type="evidence" value="ECO:0007669"/>
    <property type="project" value="UniProtKB-UniRule"/>
</dbReference>
<feature type="DNA-binding region" description="H-T-H motif" evidence="2">
    <location>
        <begin position="31"/>
        <end position="50"/>
    </location>
</feature>
<dbReference type="Gene3D" id="1.10.357.10">
    <property type="entry name" value="Tetracycline Repressor, domain 2"/>
    <property type="match status" value="1"/>
</dbReference>
<sequence>MRIVKEAEERKNEILDVAERLFGTKGFDNTSTNDILNEIGIARGTLYYHFKSKEDILDAMIERMSRQLIKRAADIFNQKDIPVLQRLTMMMMALNVDGNLGQEVMDQVHKPQNALLHQKMQIGLLTGINPLITSLIEEGIAQGICQTDFPAEVAEMTLLYSNTVFDDLMQYSEDERQQKVTAFIYNLERLLGMERGSMQAAILPIFQNDQQK</sequence>
<dbReference type="InterPro" id="IPR001647">
    <property type="entry name" value="HTH_TetR"/>
</dbReference>
<reference evidence="4" key="1">
    <citation type="submission" date="2020-08" db="EMBL/GenBank/DDBJ databases">
        <title>Novel genomic islands and a new vanD-subtype in the first VanD-type vancomycin resistant enterococci identified in Norway.</title>
        <authorList>
            <person name="Rubaye M.A.L."/>
            <person name="Janice J."/>
            <person name="Sundsfjord A."/>
            <person name="Hegstad K."/>
        </authorList>
    </citation>
    <scope>NUCLEOTIDE SEQUENCE</scope>
    <source>
        <strain evidence="4">KresVRE0003</strain>
    </source>
</reference>
<dbReference type="PROSITE" id="PS01081">
    <property type="entry name" value="HTH_TETR_1"/>
    <property type="match status" value="1"/>
</dbReference>
<dbReference type="InterPro" id="IPR023772">
    <property type="entry name" value="DNA-bd_HTH_TetR-type_CS"/>
</dbReference>
<dbReference type="InterPro" id="IPR009057">
    <property type="entry name" value="Homeodomain-like_sf"/>
</dbReference>
<dbReference type="Pfam" id="PF00440">
    <property type="entry name" value="TetR_N"/>
    <property type="match status" value="1"/>
</dbReference>
<gene>
    <name evidence="4" type="ORF">Tn6713_000088</name>
</gene>
<feature type="domain" description="HTH tetR-type" evidence="3">
    <location>
        <begin position="8"/>
        <end position="68"/>
    </location>
</feature>
<name>A0A8F5V9L5_ENTCA</name>
<accession>A0A8F5V9L5</accession>
<dbReference type="PRINTS" id="PR00455">
    <property type="entry name" value="HTHTETR"/>
</dbReference>
<evidence type="ECO:0000256" key="2">
    <source>
        <dbReference type="PROSITE-ProRule" id="PRU00335"/>
    </source>
</evidence>
<dbReference type="EMBL" id="MT951617">
    <property type="protein sequence ID" value="QXO84856.1"/>
    <property type="molecule type" value="Genomic_DNA"/>
</dbReference>
<protein>
    <submittedName>
        <fullName evidence="4">TetR/AcrR family transcriptional regulator</fullName>
    </submittedName>
</protein>
<dbReference type="InterPro" id="IPR049149">
    <property type="entry name" value="TetR/AcrR_C"/>
</dbReference>
<proteinExistence type="predicted"/>
<dbReference type="PANTHER" id="PTHR43479:SF11">
    <property type="entry name" value="ACREF_ENVCD OPERON REPRESSOR-RELATED"/>
    <property type="match status" value="1"/>
</dbReference>
<organism evidence="4">
    <name type="scientific">Enterococcus casseliflavus</name>
    <name type="common">Enterococcus flavescens</name>
    <dbReference type="NCBI Taxonomy" id="37734"/>
    <lineage>
        <taxon>Bacteria</taxon>
        <taxon>Bacillati</taxon>
        <taxon>Bacillota</taxon>
        <taxon>Bacilli</taxon>
        <taxon>Lactobacillales</taxon>
        <taxon>Enterococcaceae</taxon>
        <taxon>Enterococcus</taxon>
    </lineage>
</organism>
<evidence type="ECO:0000256" key="1">
    <source>
        <dbReference type="ARBA" id="ARBA00023125"/>
    </source>
</evidence>
<dbReference type="RefSeq" id="WP_122644017.1">
    <property type="nucleotide sequence ID" value="NZ_JABBNQ010000005.1"/>
</dbReference>
<evidence type="ECO:0000259" key="3">
    <source>
        <dbReference type="PROSITE" id="PS50977"/>
    </source>
</evidence>
<dbReference type="AlphaFoldDB" id="A0A8F5V9L5"/>